<protein>
    <submittedName>
        <fullName evidence="1">Uncharacterized protein</fullName>
    </submittedName>
</protein>
<accession>A0A0E9SSG4</accession>
<sequence>MLWLSFQNYFHRGS</sequence>
<name>A0A0E9SSG4_ANGAN</name>
<organism evidence="1">
    <name type="scientific">Anguilla anguilla</name>
    <name type="common">European freshwater eel</name>
    <name type="synonym">Muraena anguilla</name>
    <dbReference type="NCBI Taxonomy" id="7936"/>
    <lineage>
        <taxon>Eukaryota</taxon>
        <taxon>Metazoa</taxon>
        <taxon>Chordata</taxon>
        <taxon>Craniata</taxon>
        <taxon>Vertebrata</taxon>
        <taxon>Euteleostomi</taxon>
        <taxon>Actinopterygii</taxon>
        <taxon>Neopterygii</taxon>
        <taxon>Teleostei</taxon>
        <taxon>Anguilliformes</taxon>
        <taxon>Anguillidae</taxon>
        <taxon>Anguilla</taxon>
    </lineage>
</organism>
<evidence type="ECO:0000313" key="1">
    <source>
        <dbReference type="EMBL" id="JAH44274.1"/>
    </source>
</evidence>
<dbReference type="EMBL" id="GBXM01064303">
    <property type="protein sequence ID" value="JAH44274.1"/>
    <property type="molecule type" value="Transcribed_RNA"/>
</dbReference>
<reference evidence="1" key="1">
    <citation type="submission" date="2014-11" db="EMBL/GenBank/DDBJ databases">
        <authorList>
            <person name="Amaro Gonzalez C."/>
        </authorList>
    </citation>
    <scope>NUCLEOTIDE SEQUENCE</scope>
</reference>
<reference evidence="1" key="2">
    <citation type="journal article" date="2015" name="Fish Shellfish Immunol.">
        <title>Early steps in the European eel (Anguilla anguilla)-Vibrio vulnificus interaction in the gills: Role of the RtxA13 toxin.</title>
        <authorList>
            <person name="Callol A."/>
            <person name="Pajuelo D."/>
            <person name="Ebbesson L."/>
            <person name="Teles M."/>
            <person name="MacKenzie S."/>
            <person name="Amaro C."/>
        </authorList>
    </citation>
    <scope>NUCLEOTIDE SEQUENCE</scope>
</reference>
<proteinExistence type="predicted"/>